<dbReference type="EMBL" id="JAWCUA010000007">
    <property type="protein sequence ID" value="MDU0113349.1"/>
    <property type="molecule type" value="Genomic_DNA"/>
</dbReference>
<name>A0ABU3R0Z0_9GAMM</name>
<evidence type="ECO:0000259" key="1">
    <source>
        <dbReference type="Pfam" id="PF02541"/>
    </source>
</evidence>
<dbReference type="Pfam" id="PF02541">
    <property type="entry name" value="Ppx-GppA"/>
    <property type="match status" value="1"/>
</dbReference>
<evidence type="ECO:0000313" key="3">
    <source>
        <dbReference type="Proteomes" id="UP001257914"/>
    </source>
</evidence>
<dbReference type="InterPro" id="IPR050273">
    <property type="entry name" value="GppA/Ppx_hydrolase"/>
</dbReference>
<evidence type="ECO:0000313" key="2">
    <source>
        <dbReference type="EMBL" id="MDU0113349.1"/>
    </source>
</evidence>
<sequence length="313" mass="34559">MNISPLKNNLSNTHNHVAVLDIGSNSFHLTIVQINNKKLNIIHKSKYKVGLADGLVNTGLINPDAFSLGLETLKKVKVVLEHYPIKTVRVIATQALRCANNTNDFISQAQNVFPYPIEVIQGKEEARLIYKGVISQVYSEQVQLVIDIGGGSSEFVIGHGLEPKLLTSLNIGCVSFTNQFFADGQVSLENFNNAIQAASTEIKNIAQTYKQLGWDTCLGTSGSIESIFSVIEMMDKNKLVTLHNLETLMSQIIEFKSIDALQLGDINKERQHVFPAGLAILIAMFRTLTITQMQYSHADLGQGVAFEIIEKQD</sequence>
<proteinExistence type="predicted"/>
<dbReference type="RefSeq" id="WP_315946953.1">
    <property type="nucleotide sequence ID" value="NZ_JAWCUA010000007.1"/>
</dbReference>
<keyword evidence="3" id="KW-1185">Reference proteome</keyword>
<dbReference type="GO" id="GO:0016787">
    <property type="term" value="F:hydrolase activity"/>
    <property type="evidence" value="ECO:0007669"/>
    <property type="project" value="UniProtKB-KW"/>
</dbReference>
<dbReference type="SUPFAM" id="SSF53067">
    <property type="entry name" value="Actin-like ATPase domain"/>
    <property type="match status" value="2"/>
</dbReference>
<dbReference type="Proteomes" id="UP001257914">
    <property type="component" value="Unassembled WGS sequence"/>
</dbReference>
<dbReference type="EC" id="3.6.1.-" evidence="2"/>
<protein>
    <submittedName>
        <fullName evidence="2">Ppx/GppA family phosphatase</fullName>
        <ecNumber evidence="2">3.6.1.-</ecNumber>
    </submittedName>
</protein>
<organism evidence="2 3">
    <name type="scientific">Psychrosphaera aquimarina</name>
    <dbReference type="NCBI Taxonomy" id="2044854"/>
    <lineage>
        <taxon>Bacteria</taxon>
        <taxon>Pseudomonadati</taxon>
        <taxon>Pseudomonadota</taxon>
        <taxon>Gammaproteobacteria</taxon>
        <taxon>Alteromonadales</taxon>
        <taxon>Pseudoalteromonadaceae</taxon>
        <taxon>Psychrosphaera</taxon>
    </lineage>
</organism>
<dbReference type="InterPro" id="IPR003695">
    <property type="entry name" value="Ppx_GppA_N"/>
</dbReference>
<dbReference type="Gene3D" id="3.30.420.40">
    <property type="match status" value="1"/>
</dbReference>
<accession>A0ABU3R0Z0</accession>
<dbReference type="CDD" id="cd24053">
    <property type="entry name" value="ASKHA_NBD_EcPPX-GppA-like"/>
    <property type="match status" value="1"/>
</dbReference>
<dbReference type="PANTHER" id="PTHR30005">
    <property type="entry name" value="EXOPOLYPHOSPHATASE"/>
    <property type="match status" value="1"/>
</dbReference>
<keyword evidence="2" id="KW-0378">Hydrolase</keyword>
<feature type="domain" description="Ppx/GppA phosphatase N-terminal" evidence="1">
    <location>
        <begin position="30"/>
        <end position="310"/>
    </location>
</feature>
<reference evidence="2 3" key="1">
    <citation type="submission" date="2023-10" db="EMBL/GenBank/DDBJ databases">
        <title>Psychrosphaera aquimaarina strain SW33 isolated from seawater.</title>
        <authorList>
            <person name="Bayburt H."/>
            <person name="Kim J.M."/>
            <person name="Choi B.J."/>
            <person name="Jeon C.O."/>
        </authorList>
    </citation>
    <scope>NUCLEOTIDE SEQUENCE [LARGE SCALE GENOMIC DNA]</scope>
    <source>
        <strain evidence="2 3">KCTC 52743</strain>
    </source>
</reference>
<dbReference type="Gene3D" id="3.30.420.150">
    <property type="entry name" value="Exopolyphosphatase. Domain 2"/>
    <property type="match status" value="1"/>
</dbReference>
<dbReference type="PANTHER" id="PTHR30005:SF14">
    <property type="entry name" value="EXOPOLYPHOSPHATASE"/>
    <property type="match status" value="1"/>
</dbReference>
<dbReference type="InterPro" id="IPR043129">
    <property type="entry name" value="ATPase_NBD"/>
</dbReference>
<gene>
    <name evidence="2" type="ORF">RT723_10150</name>
</gene>
<comment type="caution">
    <text evidence="2">The sequence shown here is derived from an EMBL/GenBank/DDBJ whole genome shotgun (WGS) entry which is preliminary data.</text>
</comment>